<feature type="active site" description="Charge relay system; for autoendoproteolytic cleavage activity" evidence="12">
    <location>
        <position position="186"/>
    </location>
</feature>
<dbReference type="EC" id="4.1.1.65" evidence="12"/>
<keyword evidence="5 12" id="KW-1133">Transmembrane helix</keyword>
<dbReference type="GO" id="GO:0004609">
    <property type="term" value="F:phosphatidylserine decarboxylase activity"/>
    <property type="evidence" value="ECO:0007669"/>
    <property type="project" value="UniProtKB-UniRule"/>
</dbReference>
<keyword evidence="9 12" id="KW-0456">Lyase</keyword>
<accession>A0A7I8L2S1</accession>
<comment type="pathway">
    <text evidence="12">Phospholipid metabolism; phosphatidylethanolamine biosynthesis; phosphatidylethanolamine from CDP-diacylglycerol: step 2/2.</text>
</comment>
<keyword evidence="12" id="KW-0496">Mitochondrion</keyword>
<reference evidence="14" key="1">
    <citation type="submission" date="2020-02" db="EMBL/GenBank/DDBJ databases">
        <authorList>
            <person name="Scholz U."/>
            <person name="Mascher M."/>
            <person name="Fiebig A."/>
        </authorList>
    </citation>
    <scope>NUCLEOTIDE SEQUENCE</scope>
</reference>
<comment type="similarity">
    <text evidence="12">Belongs to the phosphatidylserine decarboxylase family. PSD-B subfamily. Eukaryotic type I sub-subfamily.</text>
</comment>
<gene>
    <name evidence="14" type="ORF">SI8410_10014286</name>
</gene>
<keyword evidence="12" id="KW-0999">Mitochondrion inner membrane</keyword>
<evidence type="ECO:0000256" key="10">
    <source>
        <dbReference type="ARBA" id="ARBA00023264"/>
    </source>
</evidence>
<feature type="topological domain" description="Mitochondrial intermembrane" evidence="12">
    <location>
        <begin position="81"/>
        <end position="441"/>
    </location>
</feature>
<keyword evidence="3 12" id="KW-0812">Transmembrane</keyword>
<dbReference type="OrthoDB" id="4330at2759"/>
<keyword evidence="2 12" id="KW-0444">Lipid biosynthesis</keyword>
<feature type="modified residue" description="Pyruvic acid (Ser); by autocatalysis" evidence="12">
    <location>
        <position position="396"/>
    </location>
</feature>
<comment type="function">
    <text evidence="12">Catalyzes the formation of phosphatidylethanolamine (PtdEtn) from phosphatidylserine (PtdSer). Plays a central role in phospholipid metabolism and in the interorganelle trafficking of phosphatidylserine.</text>
</comment>
<feature type="active site" description="Schiff-base intermediate with substrate; via pyruvic acid; for decarboxylase activity" evidence="12">
    <location>
        <position position="396"/>
    </location>
</feature>
<dbReference type="PANTHER" id="PTHR10067:SF6">
    <property type="entry name" value="PHOSPHATIDYLSERINE DECARBOXYLASE PROENZYME, MITOCHONDRIAL"/>
    <property type="match status" value="1"/>
</dbReference>
<feature type="site" description="Cleavage (non-hydrolytic); by autocatalysis" evidence="12">
    <location>
        <begin position="395"/>
        <end position="396"/>
    </location>
</feature>
<feature type="active site" description="Charge relay system; for autoendoproteolytic cleavage activity" evidence="12">
    <location>
        <position position="396"/>
    </location>
</feature>
<comment type="subcellular location">
    <molecule>Phosphatidylserine decarboxylase 1 alpha chain</molecule>
    <subcellularLocation>
        <location evidence="12">Mitochondrion inner membrane</location>
        <topology evidence="12">Peripheral membrane protein</topology>
        <orientation evidence="12">Intermembrane side</orientation>
    </subcellularLocation>
    <text evidence="12">Anchored to the mitochondrial inner membrane through its interaction with the integral membrane beta chain.</text>
</comment>
<evidence type="ECO:0000256" key="12">
    <source>
        <dbReference type="HAMAP-Rule" id="MF_03208"/>
    </source>
</evidence>
<evidence type="ECO:0000256" key="1">
    <source>
        <dbReference type="ARBA" id="ARBA00005189"/>
    </source>
</evidence>
<keyword evidence="15" id="KW-1185">Reference proteome</keyword>
<evidence type="ECO:0000256" key="3">
    <source>
        <dbReference type="ARBA" id="ARBA00022692"/>
    </source>
</evidence>
<dbReference type="HAMAP" id="MF_03208">
    <property type="entry name" value="PS_decarb_PSD_B_type1_euk"/>
    <property type="match status" value="1"/>
</dbReference>
<comment type="subcellular location">
    <molecule>Phosphatidylserine decarboxylase 1 beta chain</molecule>
    <subcellularLocation>
        <location evidence="12">Mitochondrion inner membrane</location>
        <topology evidence="12">Single-pass membrane protein</topology>
        <orientation evidence="12">Intermembrane side</orientation>
    </subcellularLocation>
</comment>
<dbReference type="PANTHER" id="PTHR10067">
    <property type="entry name" value="PHOSPHATIDYLSERINE DECARBOXYLASE"/>
    <property type="match status" value="1"/>
</dbReference>
<comment type="pathway">
    <text evidence="1">Lipid metabolism.</text>
</comment>
<protein>
    <recommendedName>
        <fullName evidence="12">Phosphatidylserine decarboxylase proenzyme 1, mitochondrial</fullName>
        <ecNumber evidence="12">4.1.1.65</ecNumber>
    </recommendedName>
    <component>
        <recommendedName>
            <fullName evidence="12">Phosphatidylserine decarboxylase 1 beta chain</fullName>
        </recommendedName>
    </component>
    <component>
        <recommendedName>
            <fullName evidence="12">Phosphatidylserine decarboxylase 1 alpha chain</fullName>
        </recommendedName>
    </component>
</protein>
<evidence type="ECO:0000256" key="2">
    <source>
        <dbReference type="ARBA" id="ARBA00022516"/>
    </source>
</evidence>
<feature type="chain" id="PRO_5029987302" description="Phosphatidylserine decarboxylase 1 alpha chain" evidence="12">
    <location>
        <begin position="396"/>
        <end position="441"/>
    </location>
</feature>
<dbReference type="EMBL" id="LR746273">
    <property type="protein sequence ID" value="CAA7403608.1"/>
    <property type="molecule type" value="Genomic_DNA"/>
</dbReference>
<evidence type="ECO:0000256" key="11">
    <source>
        <dbReference type="ARBA" id="ARBA00023317"/>
    </source>
</evidence>
<evidence type="ECO:0000256" key="13">
    <source>
        <dbReference type="SAM" id="Phobius"/>
    </source>
</evidence>
<keyword evidence="7 12" id="KW-0472">Membrane</keyword>
<feature type="active site" description="Charge relay system; for autoendoproteolytic cleavage activity" evidence="12">
    <location>
        <position position="286"/>
    </location>
</feature>
<keyword evidence="10 12" id="KW-1208">Phospholipid metabolism</keyword>
<dbReference type="AlphaFoldDB" id="A0A7I8L2S1"/>
<dbReference type="Proteomes" id="UP000663760">
    <property type="component" value="Chromosome 10"/>
</dbReference>
<dbReference type="GO" id="GO:0005743">
    <property type="term" value="C:mitochondrial inner membrane"/>
    <property type="evidence" value="ECO:0007669"/>
    <property type="project" value="UniProtKB-SubCell"/>
</dbReference>
<keyword evidence="12" id="KW-0865">Zymogen</keyword>
<dbReference type="GO" id="GO:0016540">
    <property type="term" value="P:protein autoprocessing"/>
    <property type="evidence" value="ECO:0007669"/>
    <property type="project" value="UniProtKB-UniRule"/>
</dbReference>
<comment type="catalytic activity">
    <reaction evidence="12">
        <text>a 1,2-diacyl-sn-glycero-3-phospho-L-serine + H(+) = a 1,2-diacyl-sn-glycero-3-phosphoethanolamine + CO2</text>
        <dbReference type="Rhea" id="RHEA:20828"/>
        <dbReference type="ChEBI" id="CHEBI:15378"/>
        <dbReference type="ChEBI" id="CHEBI:16526"/>
        <dbReference type="ChEBI" id="CHEBI:57262"/>
        <dbReference type="ChEBI" id="CHEBI:64612"/>
        <dbReference type="EC" id="4.1.1.65"/>
    </reaction>
</comment>
<keyword evidence="8 12" id="KW-0594">Phospholipid biosynthesis</keyword>
<comment type="cofactor">
    <cofactor evidence="12">
        <name>pyruvate</name>
        <dbReference type="ChEBI" id="CHEBI:15361"/>
    </cofactor>
    <text evidence="12">Binds 1 pyruvoyl group covalently per subunit.</text>
</comment>
<dbReference type="GO" id="GO:0006646">
    <property type="term" value="P:phosphatidylethanolamine biosynthetic process"/>
    <property type="evidence" value="ECO:0007669"/>
    <property type="project" value="UniProtKB-UniRule"/>
</dbReference>
<keyword evidence="11 12" id="KW-0670">Pyruvate</keyword>
<organism evidence="14 15">
    <name type="scientific">Spirodela intermedia</name>
    <name type="common">Intermediate duckweed</name>
    <dbReference type="NCBI Taxonomy" id="51605"/>
    <lineage>
        <taxon>Eukaryota</taxon>
        <taxon>Viridiplantae</taxon>
        <taxon>Streptophyta</taxon>
        <taxon>Embryophyta</taxon>
        <taxon>Tracheophyta</taxon>
        <taxon>Spermatophyta</taxon>
        <taxon>Magnoliopsida</taxon>
        <taxon>Liliopsida</taxon>
        <taxon>Araceae</taxon>
        <taxon>Lemnoideae</taxon>
        <taxon>Spirodela</taxon>
    </lineage>
</organism>
<sequence length="441" mass="50091">MKFRSLYRWPFLPYQHLPHRAHRLPPFQLGPAAFCRGLQAARFSANDGSRGGREGNFFMVSGATMATILMLGILHARRLYEDRKLKVMKEKGIEPEFSPDAKAAFLKLLPLRSISRFWGLFTGVEIPTWLRPIVYRAWARAFHSDLEEAALPLDGYKSLQEFFGRTLKDGSRPIDPDPHCLVSPVDGTVLKFGELRESAAMIDQVKGFSYSATSLLGASPFLLEDGCKDVTDMEYHEARSKDSGKRSWWRISFASPKVRLPKTACPIRGVFYCVIYLKPGDYHRVHSPVDWHVFLRRHFAGHLFPVNERATQTIRNLHIENERVVLEGQWDEGFMSMAIIGATNVGSIKLFIEPELMTNRPKRKLLQTEPPEERRYEPRGMKLKKGDEVAVFNMGSTVVLVFQAPVAGSTEKDSASSEFKFSIRSGDRIRVGEAIGRWSDV</sequence>
<dbReference type="InterPro" id="IPR003817">
    <property type="entry name" value="PS_Dcarbxylase"/>
</dbReference>
<dbReference type="Pfam" id="PF02666">
    <property type="entry name" value="PS_Dcarbxylase"/>
    <property type="match status" value="1"/>
</dbReference>
<keyword evidence="6 12" id="KW-0443">Lipid metabolism</keyword>
<evidence type="ECO:0000256" key="6">
    <source>
        <dbReference type="ARBA" id="ARBA00023098"/>
    </source>
</evidence>
<evidence type="ECO:0000256" key="4">
    <source>
        <dbReference type="ARBA" id="ARBA00022793"/>
    </source>
</evidence>
<dbReference type="InterPro" id="IPR033177">
    <property type="entry name" value="PSD-B"/>
</dbReference>
<evidence type="ECO:0000313" key="14">
    <source>
        <dbReference type="EMBL" id="CAA7403608.1"/>
    </source>
</evidence>
<evidence type="ECO:0000256" key="7">
    <source>
        <dbReference type="ARBA" id="ARBA00023136"/>
    </source>
</evidence>
<comment type="PTM">
    <text evidence="12">Is synthesized initially as an inactive proenzyme. Formation of the active enzyme involves a self-maturation process in which the active site pyruvoyl group is generated from an internal serine residue via an autocatalytic post-translational modification. Two non-identical subunits are generated from the proenzyme in this reaction, and the pyruvate is formed at the N-terminus of the alpha chain, which is derived from the carboxyl end of the proenzyme. The autoendoproteolytic cleavage occurs by a canonical serine protease mechanism, in which the side chain hydroxyl group of the serine supplies its oxygen atom to form the C-terminus of the beta chain, while the remainder of the serine residue undergoes an oxidative deamination to produce ammonia and the pyruvoyl prosthetic group on the alpha chain. During this reaction, the Ser that is part of the protease active site of the proenzyme becomes the pyruvoyl prosthetic group, which constitutes an essential element of the active site of the mature decarboxylase.</text>
</comment>
<keyword evidence="4 12" id="KW-0210">Decarboxylase</keyword>
<proteinExistence type="inferred from homology"/>
<evidence type="ECO:0000256" key="9">
    <source>
        <dbReference type="ARBA" id="ARBA00023239"/>
    </source>
</evidence>
<feature type="transmembrane region" description="Helical" evidence="13">
    <location>
        <begin position="57"/>
        <end position="76"/>
    </location>
</feature>
<dbReference type="InterPro" id="IPR033661">
    <property type="entry name" value="PSD_type1_euk"/>
</dbReference>
<name>A0A7I8L2S1_SPIIN</name>
<feature type="topological domain" description="Mitochondrial matrix" evidence="12">
    <location>
        <begin position="1"/>
        <end position="61"/>
    </location>
</feature>
<comment type="subunit">
    <text evidence="12">Heterodimer of a large membrane-associated beta subunit and a small pyruvoyl-containing alpha subunit.</text>
</comment>
<evidence type="ECO:0000256" key="5">
    <source>
        <dbReference type="ARBA" id="ARBA00022989"/>
    </source>
</evidence>
<feature type="chain" id="PRO_5029987303" description="Phosphatidylserine decarboxylase 1 beta chain" evidence="12">
    <location>
        <begin position="1"/>
        <end position="395"/>
    </location>
</feature>
<dbReference type="NCBIfam" id="TIGR00163">
    <property type="entry name" value="PS_decarb"/>
    <property type="match status" value="1"/>
</dbReference>
<evidence type="ECO:0000256" key="8">
    <source>
        <dbReference type="ARBA" id="ARBA00023209"/>
    </source>
</evidence>
<evidence type="ECO:0000313" key="15">
    <source>
        <dbReference type="Proteomes" id="UP000663760"/>
    </source>
</evidence>
<dbReference type="UniPathway" id="UPA00558">
    <property type="reaction ID" value="UER00616"/>
</dbReference>